<accession>A0A8S5M4V3</accession>
<protein>
    <submittedName>
        <fullName evidence="1">Uncharacterized protein</fullName>
    </submittedName>
</protein>
<evidence type="ECO:0000313" key="1">
    <source>
        <dbReference type="EMBL" id="DAD77325.1"/>
    </source>
</evidence>
<sequence length="79" mass="8959">MLPEIDYSKDPQNVSPHCYDIFGDEVYKGDTVYCGDEGMMCDPGADNFDSSNPIMSLLVQQLGTRYILEQLGYEKRVIE</sequence>
<organism evidence="1">
    <name type="scientific">Siphoviridae sp. ctEQg15</name>
    <dbReference type="NCBI Taxonomy" id="2826205"/>
    <lineage>
        <taxon>Viruses</taxon>
        <taxon>Duplodnaviria</taxon>
        <taxon>Heunggongvirae</taxon>
        <taxon>Uroviricota</taxon>
        <taxon>Caudoviricetes</taxon>
    </lineage>
</organism>
<proteinExistence type="predicted"/>
<name>A0A8S5M4V3_9CAUD</name>
<reference evidence="1" key="1">
    <citation type="journal article" date="2021" name="Proc. Natl. Acad. Sci. U.S.A.">
        <title>A Catalog of Tens of Thousands of Viruses from Human Metagenomes Reveals Hidden Associations with Chronic Diseases.</title>
        <authorList>
            <person name="Tisza M.J."/>
            <person name="Buck C.B."/>
        </authorList>
    </citation>
    <scope>NUCLEOTIDE SEQUENCE</scope>
    <source>
        <strain evidence="1">CtEQg15</strain>
    </source>
</reference>
<dbReference type="EMBL" id="BK014822">
    <property type="protein sequence ID" value="DAD77325.1"/>
    <property type="molecule type" value="Genomic_DNA"/>
</dbReference>